<dbReference type="Proteomes" id="UP000289738">
    <property type="component" value="Chromosome A09"/>
</dbReference>
<dbReference type="InterPro" id="IPR002885">
    <property type="entry name" value="PPR_rpt"/>
</dbReference>
<comment type="caution">
    <text evidence="4">The sequence shown here is derived from an EMBL/GenBank/DDBJ whole genome shotgun (WGS) entry which is preliminary data.</text>
</comment>
<dbReference type="PROSITE" id="PS51375">
    <property type="entry name" value="PPR"/>
    <property type="match status" value="1"/>
</dbReference>
<evidence type="ECO:0008006" key="6">
    <source>
        <dbReference type="Google" id="ProtNLM"/>
    </source>
</evidence>
<dbReference type="Gene3D" id="1.25.40.10">
    <property type="entry name" value="Tetratricopeptide repeat domain"/>
    <property type="match status" value="2"/>
</dbReference>
<feature type="repeat" description="PPR" evidence="2">
    <location>
        <begin position="154"/>
        <end position="188"/>
    </location>
</feature>
<dbReference type="GO" id="GO:0009451">
    <property type="term" value="P:RNA modification"/>
    <property type="evidence" value="ECO:0007669"/>
    <property type="project" value="InterPro"/>
</dbReference>
<dbReference type="AlphaFoldDB" id="A0A445BKX9"/>
<keyword evidence="1" id="KW-0677">Repeat</keyword>
<dbReference type="NCBIfam" id="TIGR00756">
    <property type="entry name" value="PPR"/>
    <property type="match status" value="1"/>
</dbReference>
<dbReference type="SMR" id="A0A445BKX9"/>
<dbReference type="Pfam" id="PF13041">
    <property type="entry name" value="PPR_2"/>
    <property type="match status" value="1"/>
</dbReference>
<feature type="region of interest" description="Disordered" evidence="3">
    <location>
        <begin position="1"/>
        <end position="24"/>
    </location>
</feature>
<sequence length="272" mass="30763">MKVSGEKEGRGRSGGPSRRGRRQQAARFSSQVLYGVAPQVQGFLFLRSYSLTIQHWRFSFPLSISQVYDDLLRICFRLQQTKTNPHHHHNYHVFDNISNHGDREMAKAVHAHAIKHDISSDGFLTSATIDLYAAAGNDPFAEWLFHQVHPHQRHLSAYNSIIFMYSRQGLFQNALRCFISMMRLGQLPNQFTLAIALSVCSKLRNVEFGTLLHSYVIKAGFESNPFCQGALTDLYAKCNFLHHASAIFDAVVHLDTISWTALISGYVRAGLP</sequence>
<dbReference type="GO" id="GO:0003723">
    <property type="term" value="F:RNA binding"/>
    <property type="evidence" value="ECO:0007669"/>
    <property type="project" value="InterPro"/>
</dbReference>
<reference evidence="4 5" key="1">
    <citation type="submission" date="2019-01" db="EMBL/GenBank/DDBJ databases">
        <title>Sequencing of cultivated peanut Arachis hypogaea provides insights into genome evolution and oil improvement.</title>
        <authorList>
            <person name="Chen X."/>
        </authorList>
    </citation>
    <scope>NUCLEOTIDE SEQUENCE [LARGE SCALE GENOMIC DNA]</scope>
    <source>
        <strain evidence="5">cv. Fuhuasheng</strain>
        <tissue evidence="4">Leaves</tissue>
    </source>
</reference>
<proteinExistence type="predicted"/>
<feature type="compositionally biased region" description="Basic and acidic residues" evidence="3">
    <location>
        <begin position="1"/>
        <end position="11"/>
    </location>
</feature>
<evidence type="ECO:0000313" key="5">
    <source>
        <dbReference type="Proteomes" id="UP000289738"/>
    </source>
</evidence>
<dbReference type="PANTHER" id="PTHR47926">
    <property type="entry name" value="PENTATRICOPEPTIDE REPEAT-CONTAINING PROTEIN"/>
    <property type="match status" value="1"/>
</dbReference>
<dbReference type="InterPro" id="IPR046960">
    <property type="entry name" value="PPR_At4g14850-like_plant"/>
</dbReference>
<organism evidence="4 5">
    <name type="scientific">Arachis hypogaea</name>
    <name type="common">Peanut</name>
    <dbReference type="NCBI Taxonomy" id="3818"/>
    <lineage>
        <taxon>Eukaryota</taxon>
        <taxon>Viridiplantae</taxon>
        <taxon>Streptophyta</taxon>
        <taxon>Embryophyta</taxon>
        <taxon>Tracheophyta</taxon>
        <taxon>Spermatophyta</taxon>
        <taxon>Magnoliopsida</taxon>
        <taxon>eudicotyledons</taxon>
        <taxon>Gunneridae</taxon>
        <taxon>Pentapetalae</taxon>
        <taxon>rosids</taxon>
        <taxon>fabids</taxon>
        <taxon>Fabales</taxon>
        <taxon>Fabaceae</taxon>
        <taxon>Papilionoideae</taxon>
        <taxon>50 kb inversion clade</taxon>
        <taxon>dalbergioids sensu lato</taxon>
        <taxon>Dalbergieae</taxon>
        <taxon>Pterocarpus clade</taxon>
        <taxon>Arachis</taxon>
    </lineage>
</organism>
<accession>A0A445BKX9</accession>
<keyword evidence="5" id="KW-1185">Reference proteome</keyword>
<evidence type="ECO:0000313" key="4">
    <source>
        <dbReference type="EMBL" id="RYR39327.1"/>
    </source>
</evidence>
<evidence type="ECO:0000256" key="1">
    <source>
        <dbReference type="ARBA" id="ARBA00022737"/>
    </source>
</evidence>
<dbReference type="InterPro" id="IPR011990">
    <property type="entry name" value="TPR-like_helical_dom_sf"/>
</dbReference>
<dbReference type="Pfam" id="PF01535">
    <property type="entry name" value="PPR"/>
    <property type="match status" value="1"/>
</dbReference>
<name>A0A445BKX9_ARAHY</name>
<evidence type="ECO:0000256" key="2">
    <source>
        <dbReference type="PROSITE-ProRule" id="PRU00708"/>
    </source>
</evidence>
<dbReference type="Gramene" id="arahy.Tifrunner.gnm2.ann2.Ah09g160800.1">
    <property type="protein sequence ID" value="arahy.Tifrunner.gnm2.ann2.Ah09g160800.1-CDS"/>
    <property type="gene ID" value="arahy.Tifrunner.gnm2.ann2.Ah09g160800"/>
</dbReference>
<gene>
    <name evidence="4" type="ORF">Ahy_A09g044833</name>
</gene>
<protein>
    <recommendedName>
        <fullName evidence="6">Pentatricopeptide repeat-containing protein</fullName>
    </recommendedName>
</protein>
<dbReference type="EMBL" id="SDMP01000009">
    <property type="protein sequence ID" value="RYR39327.1"/>
    <property type="molecule type" value="Genomic_DNA"/>
</dbReference>
<dbReference type="PANTHER" id="PTHR47926:SF347">
    <property type="entry name" value="PENTATRICOPEPTIDE REPEAT-CONTAINING PROTEIN"/>
    <property type="match status" value="1"/>
</dbReference>
<evidence type="ECO:0000256" key="3">
    <source>
        <dbReference type="SAM" id="MobiDB-lite"/>
    </source>
</evidence>